<organism evidence="1">
    <name type="scientific">viral metagenome</name>
    <dbReference type="NCBI Taxonomy" id="1070528"/>
    <lineage>
        <taxon>unclassified sequences</taxon>
        <taxon>metagenomes</taxon>
        <taxon>organismal metagenomes</taxon>
    </lineage>
</organism>
<accession>A0A6C0HDP5</accession>
<reference evidence="1" key="1">
    <citation type="journal article" date="2020" name="Nature">
        <title>Giant virus diversity and host interactions through global metagenomics.</title>
        <authorList>
            <person name="Schulz F."/>
            <person name="Roux S."/>
            <person name="Paez-Espino D."/>
            <person name="Jungbluth S."/>
            <person name="Walsh D.A."/>
            <person name="Denef V.J."/>
            <person name="McMahon K.D."/>
            <person name="Konstantinidis K.T."/>
            <person name="Eloe-Fadrosh E.A."/>
            <person name="Kyrpides N.C."/>
            <person name="Woyke T."/>
        </authorList>
    </citation>
    <scope>NUCLEOTIDE SEQUENCE</scope>
    <source>
        <strain evidence="1">GVMAG-M-3300023179-92</strain>
    </source>
</reference>
<dbReference type="EMBL" id="MN739936">
    <property type="protein sequence ID" value="QHT78751.1"/>
    <property type="molecule type" value="Genomic_DNA"/>
</dbReference>
<proteinExistence type="predicted"/>
<evidence type="ECO:0000313" key="1">
    <source>
        <dbReference type="EMBL" id="QHT78751.1"/>
    </source>
</evidence>
<dbReference type="AlphaFoldDB" id="A0A6C0HDP5"/>
<protein>
    <submittedName>
        <fullName evidence="1">Uncharacterized protein</fullName>
    </submittedName>
</protein>
<sequence>MKIFIKSIKVHFSDNKKINNDKKFNLSFII</sequence>
<name>A0A6C0HDP5_9ZZZZ</name>